<comment type="similarity">
    <text evidence="1">Belongs to the LOB domain-containing protein family.</text>
</comment>
<sequence>MLRSLCPESARRSEGTGSLQDCVACKYQRRKCAPNCSLAPYFPADRQKDFLDAQKLFGVSNIKKILKNVKQRKKETAMKTSISQANTRAIHPVQGCCNVIRELDSYIHLYKAELDFALRQIAICGAQALQNEIQKLGFDNQEVEVGMTETQED</sequence>
<reference evidence="3" key="1">
    <citation type="submission" date="2023-05" db="EMBL/GenBank/DDBJ databases">
        <authorList>
            <person name="Huff M."/>
        </authorList>
    </citation>
    <scope>NUCLEOTIDE SEQUENCE</scope>
</reference>
<dbReference type="Pfam" id="PF03195">
    <property type="entry name" value="LOB"/>
    <property type="match status" value="1"/>
</dbReference>
<protein>
    <recommendedName>
        <fullName evidence="2">LOB domain-containing protein</fullName>
    </recommendedName>
</protein>
<evidence type="ECO:0000313" key="4">
    <source>
        <dbReference type="Proteomes" id="UP000834106"/>
    </source>
</evidence>
<evidence type="ECO:0000259" key="2">
    <source>
        <dbReference type="PROSITE" id="PS50891"/>
    </source>
</evidence>
<dbReference type="PANTHER" id="PTHR31301">
    <property type="entry name" value="LOB DOMAIN-CONTAINING PROTEIN 4-RELATED"/>
    <property type="match status" value="1"/>
</dbReference>
<dbReference type="AlphaFoldDB" id="A0AAD2E1X6"/>
<dbReference type="Proteomes" id="UP000834106">
    <property type="component" value="Chromosome 12"/>
</dbReference>
<evidence type="ECO:0000313" key="3">
    <source>
        <dbReference type="EMBL" id="CAI9773143.1"/>
    </source>
</evidence>
<dbReference type="PANTHER" id="PTHR31301:SF186">
    <property type="entry name" value="OS09G0364100 PROTEIN"/>
    <property type="match status" value="1"/>
</dbReference>
<accession>A0AAD2E1X6</accession>
<gene>
    <name evidence="3" type="ORF">FPE_LOCUS20573</name>
</gene>
<evidence type="ECO:0000256" key="1">
    <source>
        <dbReference type="ARBA" id="ARBA00005474"/>
    </source>
</evidence>
<keyword evidence="4" id="KW-1185">Reference proteome</keyword>
<feature type="domain" description="LOB" evidence="2">
    <location>
        <begin position="20"/>
        <end position="121"/>
    </location>
</feature>
<dbReference type="PROSITE" id="PS50891">
    <property type="entry name" value="LOB"/>
    <property type="match status" value="1"/>
</dbReference>
<organism evidence="3 4">
    <name type="scientific">Fraxinus pennsylvanica</name>
    <dbReference type="NCBI Taxonomy" id="56036"/>
    <lineage>
        <taxon>Eukaryota</taxon>
        <taxon>Viridiplantae</taxon>
        <taxon>Streptophyta</taxon>
        <taxon>Embryophyta</taxon>
        <taxon>Tracheophyta</taxon>
        <taxon>Spermatophyta</taxon>
        <taxon>Magnoliopsida</taxon>
        <taxon>eudicotyledons</taxon>
        <taxon>Gunneridae</taxon>
        <taxon>Pentapetalae</taxon>
        <taxon>asterids</taxon>
        <taxon>lamiids</taxon>
        <taxon>Lamiales</taxon>
        <taxon>Oleaceae</taxon>
        <taxon>Oleeae</taxon>
        <taxon>Fraxinus</taxon>
    </lineage>
</organism>
<name>A0AAD2E1X6_9LAMI</name>
<proteinExistence type="inferred from homology"/>
<dbReference type="InterPro" id="IPR004883">
    <property type="entry name" value="LOB"/>
</dbReference>
<dbReference type="EMBL" id="OU503047">
    <property type="protein sequence ID" value="CAI9773143.1"/>
    <property type="molecule type" value="Genomic_DNA"/>
</dbReference>